<reference evidence="2" key="1">
    <citation type="submission" date="2018-05" db="EMBL/GenBank/DDBJ databases">
        <authorList>
            <person name="Lanie J.A."/>
            <person name="Ng W.-L."/>
            <person name="Kazmierczak K.M."/>
            <person name="Andrzejewski T.M."/>
            <person name="Davidsen T.M."/>
            <person name="Wayne K.J."/>
            <person name="Tettelin H."/>
            <person name="Glass J.I."/>
            <person name="Rusch D."/>
            <person name="Podicherti R."/>
            <person name="Tsui H.-C.T."/>
            <person name="Winkler M.E."/>
        </authorList>
    </citation>
    <scope>NUCLEOTIDE SEQUENCE</scope>
</reference>
<proteinExistence type="predicted"/>
<evidence type="ECO:0000313" key="2">
    <source>
        <dbReference type="EMBL" id="SUZ67632.1"/>
    </source>
</evidence>
<accession>A0A381PKU6</accession>
<dbReference type="EMBL" id="UINC01001016">
    <property type="protein sequence ID" value="SUZ67632.1"/>
    <property type="molecule type" value="Genomic_DNA"/>
</dbReference>
<evidence type="ECO:0000256" key="1">
    <source>
        <dbReference type="SAM" id="Phobius"/>
    </source>
</evidence>
<keyword evidence="1" id="KW-0812">Transmembrane</keyword>
<name>A0A381PKU6_9ZZZZ</name>
<dbReference type="Gene3D" id="1.25.40.10">
    <property type="entry name" value="Tetratricopeptide repeat domain"/>
    <property type="match status" value="1"/>
</dbReference>
<dbReference type="InterPro" id="IPR011990">
    <property type="entry name" value="TPR-like_helical_dom_sf"/>
</dbReference>
<organism evidence="2">
    <name type="scientific">marine metagenome</name>
    <dbReference type="NCBI Taxonomy" id="408172"/>
    <lineage>
        <taxon>unclassified sequences</taxon>
        <taxon>metagenomes</taxon>
        <taxon>ecological metagenomes</taxon>
    </lineage>
</organism>
<keyword evidence="1" id="KW-0472">Membrane</keyword>
<dbReference type="SUPFAM" id="SSF48452">
    <property type="entry name" value="TPR-like"/>
    <property type="match status" value="1"/>
</dbReference>
<protein>
    <recommendedName>
        <fullName evidence="3">Tetratricopeptide repeat-like domain-containing protein</fullName>
    </recommendedName>
</protein>
<sequence length="231" mass="25815">MSKRKHPSTRRKPQTAHEQDDAFVAGLLDFSTWAKTHKQALTVVGISVTILLASGVYYLRFQQTLVTEAVNRLETIHQTITISAFEDAKTQLSTFLDQFDGTDQAREAVILLGRLHLEAGDAAVAINVLERADLGFRDPIGIQANSLLARAYEDQGRWPDAEATFLEVADRAQFAFEIRRALDSAARARRRQQNHSGAAELYERILATFEENDPAKGVYELRLAEVLGFQS</sequence>
<gene>
    <name evidence="2" type="ORF">METZ01_LOCUS20486</name>
</gene>
<dbReference type="AlphaFoldDB" id="A0A381PKU6"/>
<evidence type="ECO:0008006" key="3">
    <source>
        <dbReference type="Google" id="ProtNLM"/>
    </source>
</evidence>
<feature type="transmembrane region" description="Helical" evidence="1">
    <location>
        <begin position="40"/>
        <end position="59"/>
    </location>
</feature>
<dbReference type="Pfam" id="PF13432">
    <property type="entry name" value="TPR_16"/>
    <property type="match status" value="2"/>
</dbReference>
<keyword evidence="1" id="KW-1133">Transmembrane helix</keyword>